<dbReference type="AlphaFoldDB" id="A0A401FIF7"/>
<dbReference type="EMBL" id="BEXA01000001">
    <property type="protein sequence ID" value="GAY72117.1"/>
    <property type="molecule type" value="Genomic_DNA"/>
</dbReference>
<gene>
    <name evidence="2" type="ORF">NBRC111893_263</name>
</gene>
<keyword evidence="3" id="KW-1185">Reference proteome</keyword>
<reference evidence="2 3" key="1">
    <citation type="submission" date="2017-11" db="EMBL/GenBank/DDBJ databases">
        <title>Draft Genome Sequence of Lactobacillus curieae NBRC 111893 isolated from Koso, a Japanese sugar-Vegetable Fermented Beverage.</title>
        <authorList>
            <person name="Chiou T.Y."/>
            <person name="Oshima K."/>
            <person name="Suda W."/>
            <person name="Hattori M."/>
            <person name="Takahashi T."/>
        </authorList>
    </citation>
    <scope>NUCLEOTIDE SEQUENCE [LARGE SCALE GENOMIC DNA]</scope>
    <source>
        <strain evidence="2 3">NBRC111893</strain>
    </source>
</reference>
<evidence type="ECO:0000313" key="3">
    <source>
        <dbReference type="Proteomes" id="UP000286974"/>
    </source>
</evidence>
<name>A0A401FIF7_9LACO</name>
<sequence length="39" mass="4449">MTKTDLATLLPNMKQSQDIPNPDKHQPFSPLFTFFPSKS</sequence>
<evidence type="ECO:0000256" key="1">
    <source>
        <dbReference type="SAM" id="MobiDB-lite"/>
    </source>
</evidence>
<feature type="region of interest" description="Disordered" evidence="1">
    <location>
        <begin position="1"/>
        <end position="29"/>
    </location>
</feature>
<proteinExistence type="predicted"/>
<protein>
    <submittedName>
        <fullName evidence="2">Uncharacterized protein</fullName>
    </submittedName>
</protein>
<accession>A0A401FIF7</accession>
<comment type="caution">
    <text evidence="2">The sequence shown here is derived from an EMBL/GenBank/DDBJ whole genome shotgun (WGS) entry which is preliminary data.</text>
</comment>
<organism evidence="2 3">
    <name type="scientific">Lentilactobacillus kosonis</name>
    <dbReference type="NCBI Taxonomy" id="2810561"/>
    <lineage>
        <taxon>Bacteria</taxon>
        <taxon>Bacillati</taxon>
        <taxon>Bacillota</taxon>
        <taxon>Bacilli</taxon>
        <taxon>Lactobacillales</taxon>
        <taxon>Lactobacillaceae</taxon>
        <taxon>Lentilactobacillus</taxon>
    </lineage>
</organism>
<evidence type="ECO:0000313" key="2">
    <source>
        <dbReference type="EMBL" id="GAY72117.1"/>
    </source>
</evidence>
<dbReference type="Proteomes" id="UP000286974">
    <property type="component" value="Unassembled WGS sequence"/>
</dbReference>